<dbReference type="PROSITE" id="PS50850">
    <property type="entry name" value="MFS"/>
    <property type="match status" value="1"/>
</dbReference>
<evidence type="ECO:0000256" key="5">
    <source>
        <dbReference type="ARBA" id="ARBA00022692"/>
    </source>
</evidence>
<accession>A0AAV7XK73</accession>
<proteinExistence type="predicted"/>
<evidence type="ECO:0000256" key="8">
    <source>
        <dbReference type="SAM" id="Phobius"/>
    </source>
</evidence>
<feature type="transmembrane region" description="Helical" evidence="8">
    <location>
        <begin position="257"/>
        <end position="277"/>
    </location>
</feature>
<sequence length="471" mass="51260">MVSSLAWCQFKSVLAVMLLSLLEGMAIGWASPGMEKMEAWSSSGEDEAPYRPSKAEVTLIISLFDIGVMLGSWTSTVVFAVAGRRQTILVGPVTLSAWVVLTAIGTSTPMLIVARMLAGCGMGIALSFSYMYVGEVASPHLRGPLSMVVTLLMPIGQLVAFLLGSNVPWLWQSVYPVPFIAAMVLCLVFLMQETPFYLASKGRAADMERSLRALRVGNSEESIQAEMKTIQETVKAREDSKGGSWYDVFQAPGAKKAAAIILVEASVMAVLGVTNVLAYTQQIFKFAKAENILDPVLSSSLVIVVEIVMISVAVFLIERLGRRLQMTTAALVASFSMAVLSAYFILLEDQKADMSSWKWVPLFGLLLYIACVGGGINSVPQVLMSEMLPQRAKVIIAPMCMTLMSLTSFGINYAFMPVGAAYGHWVMFLFFTCTNFVIALFTLFVVPETKGKSLAEVQDMLAGYPSRKERI</sequence>
<keyword evidence="4" id="KW-0762">Sugar transport</keyword>
<evidence type="ECO:0000259" key="10">
    <source>
        <dbReference type="PROSITE" id="PS50850"/>
    </source>
</evidence>
<dbReference type="Pfam" id="PF00083">
    <property type="entry name" value="Sugar_tr"/>
    <property type="match status" value="1"/>
</dbReference>
<evidence type="ECO:0000256" key="7">
    <source>
        <dbReference type="ARBA" id="ARBA00023136"/>
    </source>
</evidence>
<feature type="transmembrane region" description="Helical" evidence="8">
    <location>
        <begin position="395"/>
        <end position="416"/>
    </location>
</feature>
<feature type="transmembrane region" description="Helical" evidence="8">
    <location>
        <begin position="88"/>
        <end position="106"/>
    </location>
</feature>
<evidence type="ECO:0000256" key="1">
    <source>
        <dbReference type="ARBA" id="ARBA00004651"/>
    </source>
</evidence>
<dbReference type="InterPro" id="IPR036259">
    <property type="entry name" value="MFS_trans_sf"/>
</dbReference>
<dbReference type="PANTHER" id="PTHR48021">
    <property type="match status" value="1"/>
</dbReference>
<evidence type="ECO:0000256" key="4">
    <source>
        <dbReference type="ARBA" id="ARBA00022597"/>
    </source>
</evidence>
<keyword evidence="7 8" id="KW-0472">Membrane</keyword>
<keyword evidence="2" id="KW-0813">Transport</keyword>
<dbReference type="Gene3D" id="1.20.1250.20">
    <property type="entry name" value="MFS general substrate transporter like domains"/>
    <property type="match status" value="1"/>
</dbReference>
<protein>
    <recommendedName>
        <fullName evidence="10">Major facilitator superfamily (MFS) profile domain-containing protein</fullName>
    </recommendedName>
</protein>
<evidence type="ECO:0000256" key="2">
    <source>
        <dbReference type="ARBA" id="ARBA00022448"/>
    </source>
</evidence>
<evidence type="ECO:0000256" key="6">
    <source>
        <dbReference type="ARBA" id="ARBA00022989"/>
    </source>
</evidence>
<feature type="chain" id="PRO_5043731449" description="Major facilitator superfamily (MFS) profile domain-containing protein" evidence="9">
    <location>
        <begin position="16"/>
        <end position="471"/>
    </location>
</feature>
<feature type="transmembrane region" description="Helical" evidence="8">
    <location>
        <begin position="112"/>
        <end position="133"/>
    </location>
</feature>
<dbReference type="EMBL" id="JAPTSV010000008">
    <property type="protein sequence ID" value="KAJ1525259.1"/>
    <property type="molecule type" value="Genomic_DNA"/>
</dbReference>
<feature type="signal peptide" evidence="9">
    <location>
        <begin position="1"/>
        <end position="15"/>
    </location>
</feature>
<feature type="transmembrane region" description="Helical" evidence="8">
    <location>
        <begin position="359"/>
        <end position="383"/>
    </location>
</feature>
<dbReference type="AlphaFoldDB" id="A0AAV7XK73"/>
<evidence type="ECO:0000256" key="3">
    <source>
        <dbReference type="ARBA" id="ARBA00022475"/>
    </source>
</evidence>
<dbReference type="InterPro" id="IPR005829">
    <property type="entry name" value="Sugar_transporter_CS"/>
</dbReference>
<dbReference type="InterPro" id="IPR005828">
    <property type="entry name" value="MFS_sugar_transport-like"/>
</dbReference>
<keyword evidence="6 8" id="KW-1133">Transmembrane helix</keyword>
<dbReference type="InterPro" id="IPR020846">
    <property type="entry name" value="MFS_dom"/>
</dbReference>
<feature type="transmembrane region" description="Helical" evidence="8">
    <location>
        <begin position="329"/>
        <end position="347"/>
    </location>
</feature>
<dbReference type="SUPFAM" id="SSF103473">
    <property type="entry name" value="MFS general substrate transporter"/>
    <property type="match status" value="1"/>
</dbReference>
<feature type="transmembrane region" description="Helical" evidence="8">
    <location>
        <begin position="297"/>
        <end position="317"/>
    </location>
</feature>
<reference evidence="11" key="1">
    <citation type="submission" date="2022-12" db="EMBL/GenBank/DDBJ databases">
        <title>Chromosome-level genome assembly of the bean flower thrips Megalurothrips usitatus.</title>
        <authorList>
            <person name="Ma L."/>
            <person name="Liu Q."/>
            <person name="Li H."/>
            <person name="Cai W."/>
        </authorList>
    </citation>
    <scope>NUCLEOTIDE SEQUENCE</scope>
    <source>
        <strain evidence="11">Cailab_2022a</strain>
    </source>
</reference>
<feature type="transmembrane region" description="Helical" evidence="8">
    <location>
        <begin position="169"/>
        <end position="191"/>
    </location>
</feature>
<evidence type="ECO:0000256" key="9">
    <source>
        <dbReference type="SAM" id="SignalP"/>
    </source>
</evidence>
<feature type="transmembrane region" description="Helical" evidence="8">
    <location>
        <begin position="422"/>
        <end position="446"/>
    </location>
</feature>
<keyword evidence="5 8" id="KW-0812">Transmembrane</keyword>
<dbReference type="PROSITE" id="PS00216">
    <property type="entry name" value="SUGAR_TRANSPORT_1"/>
    <property type="match status" value="1"/>
</dbReference>
<keyword evidence="12" id="KW-1185">Reference proteome</keyword>
<dbReference type="PANTHER" id="PTHR48021:SF46">
    <property type="entry name" value="MAJOR FACILITATOR SUPERFAMILY (MFS) PROFILE DOMAIN-CONTAINING PROTEIN"/>
    <property type="match status" value="1"/>
</dbReference>
<keyword evidence="9" id="KW-0732">Signal</keyword>
<name>A0AAV7XK73_9NEOP</name>
<evidence type="ECO:0000313" key="12">
    <source>
        <dbReference type="Proteomes" id="UP001075354"/>
    </source>
</evidence>
<feature type="transmembrane region" description="Helical" evidence="8">
    <location>
        <begin position="145"/>
        <end position="163"/>
    </location>
</feature>
<comment type="subcellular location">
    <subcellularLocation>
        <location evidence="1">Cell membrane</location>
        <topology evidence="1">Multi-pass membrane protein</topology>
    </subcellularLocation>
</comment>
<gene>
    <name evidence="11" type="ORF">ONE63_010083</name>
</gene>
<feature type="domain" description="Major facilitator superfamily (MFS) profile" evidence="10">
    <location>
        <begin position="12"/>
        <end position="450"/>
    </location>
</feature>
<feature type="transmembrane region" description="Helical" evidence="8">
    <location>
        <begin position="59"/>
        <end position="81"/>
    </location>
</feature>
<dbReference type="InterPro" id="IPR050549">
    <property type="entry name" value="MFS_Trehalose_Transporter"/>
</dbReference>
<organism evidence="11 12">
    <name type="scientific">Megalurothrips usitatus</name>
    <name type="common">bean blossom thrips</name>
    <dbReference type="NCBI Taxonomy" id="439358"/>
    <lineage>
        <taxon>Eukaryota</taxon>
        <taxon>Metazoa</taxon>
        <taxon>Ecdysozoa</taxon>
        <taxon>Arthropoda</taxon>
        <taxon>Hexapoda</taxon>
        <taxon>Insecta</taxon>
        <taxon>Pterygota</taxon>
        <taxon>Neoptera</taxon>
        <taxon>Paraneoptera</taxon>
        <taxon>Thysanoptera</taxon>
        <taxon>Terebrantia</taxon>
        <taxon>Thripoidea</taxon>
        <taxon>Thripidae</taxon>
        <taxon>Megalurothrips</taxon>
    </lineage>
</organism>
<dbReference type="Proteomes" id="UP001075354">
    <property type="component" value="Chromosome 8"/>
</dbReference>
<dbReference type="GO" id="GO:0005886">
    <property type="term" value="C:plasma membrane"/>
    <property type="evidence" value="ECO:0007669"/>
    <property type="project" value="UniProtKB-SubCell"/>
</dbReference>
<keyword evidence="3" id="KW-1003">Cell membrane</keyword>
<dbReference type="FunFam" id="1.20.1250.20:FF:000218">
    <property type="entry name" value="facilitated trehalose transporter Tret1"/>
    <property type="match status" value="1"/>
</dbReference>
<comment type="caution">
    <text evidence="11">The sequence shown here is derived from an EMBL/GenBank/DDBJ whole genome shotgun (WGS) entry which is preliminary data.</text>
</comment>
<dbReference type="GO" id="GO:0022857">
    <property type="term" value="F:transmembrane transporter activity"/>
    <property type="evidence" value="ECO:0007669"/>
    <property type="project" value="InterPro"/>
</dbReference>
<evidence type="ECO:0000313" key="11">
    <source>
        <dbReference type="EMBL" id="KAJ1525259.1"/>
    </source>
</evidence>